<feature type="active site" description="Proton acceptor" evidence="9">
    <location>
        <position position="298"/>
    </location>
</feature>
<dbReference type="EC" id="5.1.3.3" evidence="4 8"/>
<dbReference type="InterPro" id="IPR047215">
    <property type="entry name" value="Galactose_mutarotase-like"/>
</dbReference>
<gene>
    <name evidence="12" type="ORF">ERX37_09830</name>
</gene>
<feature type="active site" description="Proton donor" evidence="9">
    <location>
        <position position="180"/>
    </location>
</feature>
<organism evidence="12 13">
    <name type="scientific">Macrococcus hajekii</name>
    <dbReference type="NCBI Taxonomy" id="198482"/>
    <lineage>
        <taxon>Bacteria</taxon>
        <taxon>Bacillati</taxon>
        <taxon>Bacillota</taxon>
        <taxon>Bacilli</taxon>
        <taxon>Bacillales</taxon>
        <taxon>Staphylococcaceae</taxon>
        <taxon>Macrococcus</taxon>
    </lineage>
</organism>
<dbReference type="Gene3D" id="2.70.98.10">
    <property type="match status" value="1"/>
</dbReference>
<dbReference type="InterPro" id="IPR018052">
    <property type="entry name" value="Ald1_epimerase_CS"/>
</dbReference>
<keyword evidence="7 8" id="KW-0119">Carbohydrate metabolism</keyword>
<evidence type="ECO:0000256" key="4">
    <source>
        <dbReference type="ARBA" id="ARBA00013185"/>
    </source>
</evidence>
<proteinExistence type="inferred from homology"/>
<dbReference type="PANTHER" id="PTHR10091:SF0">
    <property type="entry name" value="GALACTOSE MUTAROTASE"/>
    <property type="match status" value="1"/>
</dbReference>
<evidence type="ECO:0000256" key="2">
    <source>
        <dbReference type="ARBA" id="ARBA00005028"/>
    </source>
</evidence>
<protein>
    <recommendedName>
        <fullName evidence="5 8">Aldose 1-epimerase</fullName>
        <ecNumber evidence="4 8">5.1.3.3</ecNumber>
    </recommendedName>
</protein>
<evidence type="ECO:0000256" key="8">
    <source>
        <dbReference type="PIRNR" id="PIRNR005096"/>
    </source>
</evidence>
<dbReference type="PROSITE" id="PS00545">
    <property type="entry name" value="ALDOSE_1_EPIMERASE"/>
    <property type="match status" value="1"/>
</dbReference>
<dbReference type="InterPro" id="IPR015443">
    <property type="entry name" value="Aldose_1-epimerase"/>
</dbReference>
<dbReference type="RefSeq" id="WP_133430509.1">
    <property type="nucleotide sequence ID" value="NZ_BMCC01000005.1"/>
</dbReference>
<dbReference type="EMBL" id="SCWE01000005">
    <property type="protein sequence ID" value="TDM01171.1"/>
    <property type="molecule type" value="Genomic_DNA"/>
</dbReference>
<sequence length="333" mass="36999">MKVEVKSFGIVEGQTVHNYTITTDTMSFSFIDYGAALQSIQMPDNKGQLTDVVIGFNTIGDYLQNPNYFGMSIGRVGGRIAEAKFDLNGKQYELEENLPPHHIHGGSNGLSFKVFDTQVLENPDGQEIALKMTAQLQEHDDYYPGNMRVQITHTISADNKWTVHYYAITDEDTLFNPTNHTYFNLNGGASDVTDHFLMINSDQIAQTDDDQIPTGNLIEVNEELDYRQNKKVSLGLDHPYMLSGEPEDKRIVLSHPDSGRQIVIQTSAPAVIAYTGGGLDYTSQDGTYYGEGAGIALETQSMPDAIHHHKLGDIRLMASETFQATTIYDFSVI</sequence>
<evidence type="ECO:0000256" key="7">
    <source>
        <dbReference type="ARBA" id="ARBA00023277"/>
    </source>
</evidence>
<evidence type="ECO:0000256" key="10">
    <source>
        <dbReference type="PIRSR" id="PIRSR005096-2"/>
    </source>
</evidence>
<dbReference type="InterPro" id="IPR011013">
    <property type="entry name" value="Gal_mutarotase_sf_dom"/>
</dbReference>
<evidence type="ECO:0000313" key="13">
    <source>
        <dbReference type="Proteomes" id="UP000295328"/>
    </source>
</evidence>
<dbReference type="OrthoDB" id="9779408at2"/>
<evidence type="ECO:0000256" key="3">
    <source>
        <dbReference type="ARBA" id="ARBA00006206"/>
    </source>
</evidence>
<dbReference type="PANTHER" id="PTHR10091">
    <property type="entry name" value="ALDOSE-1-EPIMERASE"/>
    <property type="match status" value="1"/>
</dbReference>
<feature type="binding site" evidence="10">
    <location>
        <position position="237"/>
    </location>
    <ligand>
        <name>beta-D-galactose</name>
        <dbReference type="ChEBI" id="CHEBI:27667"/>
    </ligand>
</feature>
<comment type="similarity">
    <text evidence="3 8">Belongs to the aldose epimerase family.</text>
</comment>
<dbReference type="InterPro" id="IPR008183">
    <property type="entry name" value="Aldose_1/G6P_1-epimerase"/>
</dbReference>
<dbReference type="GO" id="GO:0004034">
    <property type="term" value="F:aldose 1-epimerase activity"/>
    <property type="evidence" value="ECO:0007669"/>
    <property type="project" value="UniProtKB-EC"/>
</dbReference>
<name>A0A4R6BI26_9STAP</name>
<evidence type="ECO:0000256" key="9">
    <source>
        <dbReference type="PIRSR" id="PIRSR005096-1"/>
    </source>
</evidence>
<dbReference type="GO" id="GO:0033499">
    <property type="term" value="P:galactose catabolic process via UDP-galactose, Leloir pathway"/>
    <property type="evidence" value="ECO:0007669"/>
    <property type="project" value="TreeGrafter"/>
</dbReference>
<evidence type="ECO:0000256" key="1">
    <source>
        <dbReference type="ARBA" id="ARBA00001614"/>
    </source>
</evidence>
<keyword evidence="13" id="KW-1185">Reference proteome</keyword>
<keyword evidence="6 8" id="KW-0413">Isomerase</keyword>
<evidence type="ECO:0000256" key="6">
    <source>
        <dbReference type="ARBA" id="ARBA00023235"/>
    </source>
</evidence>
<dbReference type="SUPFAM" id="SSF74650">
    <property type="entry name" value="Galactose mutarotase-like"/>
    <property type="match status" value="1"/>
</dbReference>
<dbReference type="Pfam" id="PF01263">
    <property type="entry name" value="Aldose_epim"/>
    <property type="match status" value="1"/>
</dbReference>
<evidence type="ECO:0000256" key="5">
    <source>
        <dbReference type="ARBA" id="ARBA00014165"/>
    </source>
</evidence>
<dbReference type="GO" id="GO:0006006">
    <property type="term" value="P:glucose metabolic process"/>
    <property type="evidence" value="ECO:0007669"/>
    <property type="project" value="TreeGrafter"/>
</dbReference>
<evidence type="ECO:0000313" key="12">
    <source>
        <dbReference type="EMBL" id="TDM01171.1"/>
    </source>
</evidence>
<reference evidence="12 13" key="1">
    <citation type="submission" date="2019-01" db="EMBL/GenBank/DDBJ databases">
        <title>Draft genome sequences of the type strains of six Macrococcus species.</title>
        <authorList>
            <person name="Mazhar S."/>
            <person name="Altermann E."/>
            <person name="Hill C."/>
            <person name="Mcauliffe O."/>
        </authorList>
    </citation>
    <scope>NUCLEOTIDE SEQUENCE [LARGE SCALE GENOMIC DNA]</scope>
    <source>
        <strain evidence="12 13">CCM4809</strain>
    </source>
</reference>
<comment type="caution">
    <text evidence="12">The sequence shown here is derived from an EMBL/GenBank/DDBJ whole genome shotgun (WGS) entry which is preliminary data.</text>
</comment>
<comment type="pathway">
    <text evidence="2 8">Carbohydrate metabolism; hexose metabolism.</text>
</comment>
<dbReference type="GO" id="GO:0030246">
    <property type="term" value="F:carbohydrate binding"/>
    <property type="evidence" value="ECO:0007669"/>
    <property type="project" value="InterPro"/>
</dbReference>
<dbReference type="GO" id="GO:0005737">
    <property type="term" value="C:cytoplasm"/>
    <property type="evidence" value="ECO:0007669"/>
    <property type="project" value="TreeGrafter"/>
</dbReference>
<dbReference type="UniPathway" id="UPA00242"/>
<accession>A0A4R6BI26</accession>
<dbReference type="InterPro" id="IPR014718">
    <property type="entry name" value="GH-type_carb-bd"/>
</dbReference>
<feature type="binding site" evidence="11">
    <location>
        <begin position="180"/>
        <end position="182"/>
    </location>
    <ligand>
        <name>beta-D-galactose</name>
        <dbReference type="ChEBI" id="CHEBI:27667"/>
    </ligand>
</feature>
<dbReference type="AlphaFoldDB" id="A0A4R6BI26"/>
<comment type="catalytic activity">
    <reaction evidence="1 8">
        <text>alpha-D-glucose = beta-D-glucose</text>
        <dbReference type="Rhea" id="RHEA:10264"/>
        <dbReference type="ChEBI" id="CHEBI:15903"/>
        <dbReference type="ChEBI" id="CHEBI:17925"/>
        <dbReference type="EC" id="5.1.3.3"/>
    </reaction>
</comment>
<dbReference type="Proteomes" id="UP000295328">
    <property type="component" value="Unassembled WGS sequence"/>
</dbReference>
<evidence type="ECO:0000256" key="11">
    <source>
        <dbReference type="PIRSR" id="PIRSR005096-3"/>
    </source>
</evidence>
<dbReference type="PIRSF" id="PIRSF005096">
    <property type="entry name" value="GALM"/>
    <property type="match status" value="1"/>
</dbReference>
<dbReference type="CDD" id="cd09019">
    <property type="entry name" value="galactose_mutarotase_like"/>
    <property type="match status" value="1"/>
</dbReference>